<dbReference type="InterPro" id="IPR029044">
    <property type="entry name" value="Nucleotide-diphossugar_trans"/>
</dbReference>
<sequence length="427" mass="49895">MESFISSFLYHFNIVTFLVFLLFYSYQFIYMIVALKSKVSKKIVGEEDRFNKYAVIIAARNEELVIGELIKSIHKQTYPQEYVDIFVIADNCTDQTAKVAKKAGAFVRERFNKNKIGKGYALDFMFNIIKAEFASNQYKGYFIFDADNLLDENYIMEMNRTFNQGYRVVTSYRNSKNFDQNWITAGYAIWFLHEAEYLNLPRMKLNASCAISGTGFLVHADIIKKNGGWIHHLLTEDIEFSISNILKGEKIGYSPNAVFYDEQPITFRQSWNQRLRWAKGFYQVLSKYGKDLIRNIFIRNHNSFSCFDMTMTIMPAMILTIVSILINGLFYLAILMGIFEKESIGDTTILMLRSFGMYYLVMLCMALMTIITEWKRIHCAGWKKIVYSFTFPFFMLTYIPISIVALFKEVEWKQIPHTVVKSIDDVR</sequence>
<dbReference type="EMBL" id="JPVO01000054">
    <property type="protein sequence ID" value="KGR74458.1"/>
    <property type="molecule type" value="Genomic_DNA"/>
</dbReference>
<keyword evidence="2 5" id="KW-0328">Glycosyltransferase</keyword>
<feature type="transmembrane region" description="Helical" evidence="4">
    <location>
        <begin position="316"/>
        <end position="336"/>
    </location>
</feature>
<evidence type="ECO:0000256" key="1">
    <source>
        <dbReference type="ARBA" id="ARBA00006739"/>
    </source>
</evidence>
<evidence type="ECO:0000256" key="4">
    <source>
        <dbReference type="SAM" id="Phobius"/>
    </source>
</evidence>
<evidence type="ECO:0000256" key="3">
    <source>
        <dbReference type="ARBA" id="ARBA00022679"/>
    </source>
</evidence>
<dbReference type="RefSeq" id="WP_052130274.1">
    <property type="nucleotide sequence ID" value="NZ_AVCY01000002.1"/>
</dbReference>
<dbReference type="PANTHER" id="PTHR43630:SF1">
    <property type="entry name" value="POLY-BETA-1,6-N-ACETYL-D-GLUCOSAMINE SYNTHASE"/>
    <property type="match status" value="1"/>
</dbReference>
<keyword evidence="4" id="KW-0812">Transmembrane</keyword>
<keyword evidence="4" id="KW-0472">Membrane</keyword>
<comment type="similarity">
    <text evidence="1">Belongs to the glycosyltransferase 2 family.</text>
</comment>
<dbReference type="STRING" id="1384057.CD33_15275"/>
<dbReference type="GO" id="GO:0016757">
    <property type="term" value="F:glycosyltransferase activity"/>
    <property type="evidence" value="ECO:0007669"/>
    <property type="project" value="UniProtKB-KW"/>
</dbReference>
<name>A0A0A3HVW7_9BACL</name>
<evidence type="ECO:0000313" key="6">
    <source>
        <dbReference type="Proteomes" id="UP000030408"/>
    </source>
</evidence>
<accession>A0A0A3HVW7</accession>
<gene>
    <name evidence="5" type="ORF">CD33_15275</name>
</gene>
<keyword evidence="6" id="KW-1185">Reference proteome</keyword>
<dbReference type="PANTHER" id="PTHR43630">
    <property type="entry name" value="POLY-BETA-1,6-N-ACETYL-D-GLUCOSAMINE SYNTHASE"/>
    <property type="match status" value="1"/>
</dbReference>
<dbReference type="Pfam" id="PF13641">
    <property type="entry name" value="Glyco_tranf_2_3"/>
    <property type="match status" value="1"/>
</dbReference>
<dbReference type="SUPFAM" id="SSF53448">
    <property type="entry name" value="Nucleotide-diphospho-sugar transferases"/>
    <property type="match status" value="1"/>
</dbReference>
<dbReference type="Proteomes" id="UP000030408">
    <property type="component" value="Unassembled WGS sequence"/>
</dbReference>
<feature type="transmembrane region" description="Helical" evidence="4">
    <location>
        <begin position="12"/>
        <end position="33"/>
    </location>
</feature>
<dbReference type="CDD" id="cd06438">
    <property type="entry name" value="EpsO_like"/>
    <property type="match status" value="1"/>
</dbReference>
<organism evidence="5 6">
    <name type="scientific">Ureibacillus sinduriensis BLB-1 = JCM 15800</name>
    <dbReference type="NCBI Taxonomy" id="1384057"/>
    <lineage>
        <taxon>Bacteria</taxon>
        <taxon>Bacillati</taxon>
        <taxon>Bacillota</taxon>
        <taxon>Bacilli</taxon>
        <taxon>Bacillales</taxon>
        <taxon>Caryophanaceae</taxon>
        <taxon>Ureibacillus</taxon>
    </lineage>
</organism>
<keyword evidence="3 5" id="KW-0808">Transferase</keyword>
<feature type="transmembrane region" description="Helical" evidence="4">
    <location>
        <begin position="356"/>
        <end position="374"/>
    </location>
</feature>
<dbReference type="AlphaFoldDB" id="A0A0A3HVW7"/>
<feature type="transmembrane region" description="Helical" evidence="4">
    <location>
        <begin position="386"/>
        <end position="407"/>
    </location>
</feature>
<comment type="caution">
    <text evidence="5">The sequence shown here is derived from an EMBL/GenBank/DDBJ whole genome shotgun (WGS) entry which is preliminary data.</text>
</comment>
<proteinExistence type="inferred from homology"/>
<dbReference type="eggNOG" id="COG1215">
    <property type="taxonomic scope" value="Bacteria"/>
</dbReference>
<keyword evidence="4" id="KW-1133">Transmembrane helix</keyword>
<reference evidence="5 6" key="1">
    <citation type="submission" date="2014-02" db="EMBL/GenBank/DDBJ databases">
        <title>Draft genome sequence of Lysinibacillus sinduriensis JCM 15800.</title>
        <authorList>
            <person name="Zhang F."/>
            <person name="Wang G."/>
            <person name="Zhang L."/>
        </authorList>
    </citation>
    <scope>NUCLEOTIDE SEQUENCE [LARGE SCALE GENOMIC DNA]</scope>
    <source>
        <strain evidence="5 6">JCM 15800</strain>
    </source>
</reference>
<protein>
    <submittedName>
        <fullName evidence="5">N-acetylglucosaminyltransferase</fullName>
    </submittedName>
</protein>
<evidence type="ECO:0000256" key="2">
    <source>
        <dbReference type="ARBA" id="ARBA00022676"/>
    </source>
</evidence>
<dbReference type="Gene3D" id="3.90.550.10">
    <property type="entry name" value="Spore Coat Polysaccharide Biosynthesis Protein SpsA, Chain A"/>
    <property type="match status" value="1"/>
</dbReference>
<evidence type="ECO:0000313" key="5">
    <source>
        <dbReference type="EMBL" id="KGR74458.1"/>
    </source>
</evidence>